<protein>
    <submittedName>
        <fullName evidence="2">Uncharacterized protein</fullName>
    </submittedName>
</protein>
<feature type="compositionally biased region" description="Low complexity" evidence="1">
    <location>
        <begin position="1"/>
        <end position="10"/>
    </location>
</feature>
<evidence type="ECO:0000256" key="1">
    <source>
        <dbReference type="SAM" id="MobiDB-lite"/>
    </source>
</evidence>
<comment type="caution">
    <text evidence="2">The sequence shown here is derived from an EMBL/GenBank/DDBJ whole genome shotgun (WGS) entry which is preliminary data.</text>
</comment>
<evidence type="ECO:0000313" key="2">
    <source>
        <dbReference type="EMBL" id="MED6280200.1"/>
    </source>
</evidence>
<evidence type="ECO:0000313" key="3">
    <source>
        <dbReference type="Proteomes" id="UP001352852"/>
    </source>
</evidence>
<proteinExistence type="predicted"/>
<organism evidence="2 3">
    <name type="scientific">Characodon lateralis</name>
    <dbReference type="NCBI Taxonomy" id="208331"/>
    <lineage>
        <taxon>Eukaryota</taxon>
        <taxon>Metazoa</taxon>
        <taxon>Chordata</taxon>
        <taxon>Craniata</taxon>
        <taxon>Vertebrata</taxon>
        <taxon>Euteleostomi</taxon>
        <taxon>Actinopterygii</taxon>
        <taxon>Neopterygii</taxon>
        <taxon>Teleostei</taxon>
        <taxon>Neoteleostei</taxon>
        <taxon>Acanthomorphata</taxon>
        <taxon>Ovalentaria</taxon>
        <taxon>Atherinomorphae</taxon>
        <taxon>Cyprinodontiformes</taxon>
        <taxon>Goodeidae</taxon>
        <taxon>Characodon</taxon>
    </lineage>
</organism>
<reference evidence="2 3" key="1">
    <citation type="submission" date="2021-06" db="EMBL/GenBank/DDBJ databases">
        <authorList>
            <person name="Palmer J.M."/>
        </authorList>
    </citation>
    <scope>NUCLEOTIDE SEQUENCE [LARGE SCALE GENOMIC DNA]</scope>
    <source>
        <strain evidence="2 3">CL_MEX2019</strain>
        <tissue evidence="2">Muscle</tissue>
    </source>
</reference>
<name>A0ABU7E219_9TELE</name>
<sequence>MSSNSNNSSIEEMESGQPESIGRIFPDGTDDGEIQSHTPCLYPESICGSPKGRCPDNLISSLKILAHGHGDVGEISDSFDAENTSNCSIIDSNWKTIVTPVRVMRDPEVSKY</sequence>
<accession>A0ABU7E219</accession>
<feature type="region of interest" description="Disordered" evidence="1">
    <location>
        <begin position="1"/>
        <end position="40"/>
    </location>
</feature>
<gene>
    <name evidence="2" type="ORF">CHARACLAT_008299</name>
</gene>
<keyword evidence="3" id="KW-1185">Reference proteome</keyword>
<dbReference type="EMBL" id="JAHUTJ010041467">
    <property type="protein sequence ID" value="MED6280200.1"/>
    <property type="molecule type" value="Genomic_DNA"/>
</dbReference>
<dbReference type="Proteomes" id="UP001352852">
    <property type="component" value="Unassembled WGS sequence"/>
</dbReference>